<name>A0AAV5AW50_9FLAO</name>
<gene>
    <name evidence="2" type="ORF">RCZ15_26160</name>
    <name evidence="3" type="ORF">RCZ16_26490</name>
</gene>
<reference evidence="2 5" key="1">
    <citation type="submission" date="2021-11" db="EMBL/GenBank/DDBJ databases">
        <title>Draft genome sequence of Capnocytophaga sp. strain KC07075 isolated from cat oral cavity.</title>
        <authorList>
            <person name="Suzuki M."/>
            <person name="Imaoka K."/>
            <person name="Kimura M."/>
            <person name="Morikawa S."/>
            <person name="Maeda K."/>
        </authorList>
    </citation>
    <scope>NUCLEOTIDE SEQUENCE</scope>
    <source>
        <strain evidence="2">KC07075</strain>
        <strain evidence="3 5">KC07079</strain>
    </source>
</reference>
<dbReference type="Proteomes" id="UP001207736">
    <property type="component" value="Unassembled WGS sequence"/>
</dbReference>
<evidence type="ECO:0000313" key="3">
    <source>
        <dbReference type="EMBL" id="GJM54333.1"/>
    </source>
</evidence>
<organism evidence="2 4">
    <name type="scientific">Capnocytophaga catalasegens</name>
    <dbReference type="NCBI Taxonomy" id="1004260"/>
    <lineage>
        <taxon>Bacteria</taxon>
        <taxon>Pseudomonadati</taxon>
        <taxon>Bacteroidota</taxon>
        <taxon>Flavobacteriia</taxon>
        <taxon>Flavobacteriales</taxon>
        <taxon>Flavobacteriaceae</taxon>
        <taxon>Capnocytophaga</taxon>
    </lineage>
</organism>
<keyword evidence="1" id="KW-0812">Transmembrane</keyword>
<dbReference type="AlphaFoldDB" id="A0AAV5AW50"/>
<evidence type="ECO:0000313" key="5">
    <source>
        <dbReference type="Proteomes" id="UP001208692"/>
    </source>
</evidence>
<evidence type="ECO:0000256" key="1">
    <source>
        <dbReference type="SAM" id="Phobius"/>
    </source>
</evidence>
<proteinExistence type="predicted"/>
<evidence type="ECO:0000313" key="4">
    <source>
        <dbReference type="Proteomes" id="UP001207736"/>
    </source>
</evidence>
<keyword evidence="1" id="KW-0472">Membrane</keyword>
<dbReference type="RefSeq" id="WP_264847312.1">
    <property type="nucleotide sequence ID" value="NZ_BPMA01000051.1"/>
</dbReference>
<accession>A0AAV5AW50</accession>
<protein>
    <submittedName>
        <fullName evidence="2">Uncharacterized protein</fullName>
    </submittedName>
</protein>
<dbReference type="EMBL" id="BQKA01000084">
    <property type="protein sequence ID" value="GJM51643.1"/>
    <property type="molecule type" value="Genomic_DNA"/>
</dbReference>
<evidence type="ECO:0000313" key="2">
    <source>
        <dbReference type="EMBL" id="GJM51643.1"/>
    </source>
</evidence>
<feature type="transmembrane region" description="Helical" evidence="1">
    <location>
        <begin position="108"/>
        <end position="126"/>
    </location>
</feature>
<dbReference type="Proteomes" id="UP001208692">
    <property type="component" value="Unassembled WGS sequence"/>
</dbReference>
<sequence>MNVSQKYLSAPNLSKIVDVGTTLINTGANVYGTIKSSQNSGGGTLQTSENVTIINQRQLTPEEIKILQEQHEENLKQLAFDRAMQMQNAADKRRLLDKQYEKPQNDNTIVYMLGGLLFFGIFFTAIKNNK</sequence>
<keyword evidence="5" id="KW-1185">Reference proteome</keyword>
<comment type="caution">
    <text evidence="2">The sequence shown here is derived from an EMBL/GenBank/DDBJ whole genome shotgun (WGS) entry which is preliminary data.</text>
</comment>
<keyword evidence="1" id="KW-1133">Transmembrane helix</keyword>
<dbReference type="EMBL" id="BQKB01000093">
    <property type="protein sequence ID" value="GJM54333.1"/>
    <property type="molecule type" value="Genomic_DNA"/>
</dbReference>